<reference evidence="1" key="1">
    <citation type="submission" date="2020-06" db="EMBL/GenBank/DDBJ databases">
        <authorList>
            <person name="Li T."/>
            <person name="Hu X."/>
            <person name="Zhang T."/>
            <person name="Song X."/>
            <person name="Zhang H."/>
            <person name="Dai N."/>
            <person name="Sheng W."/>
            <person name="Hou X."/>
            <person name="Wei L."/>
        </authorList>
    </citation>
    <scope>NUCLEOTIDE SEQUENCE</scope>
    <source>
        <strain evidence="1">KEN1</strain>
        <tissue evidence="1">Leaf</tissue>
    </source>
</reference>
<dbReference type="AlphaFoldDB" id="A0AAW2UIW5"/>
<gene>
    <name evidence="1" type="ORF">Slati_3493600</name>
</gene>
<evidence type="ECO:0008006" key="2">
    <source>
        <dbReference type="Google" id="ProtNLM"/>
    </source>
</evidence>
<evidence type="ECO:0000313" key="1">
    <source>
        <dbReference type="EMBL" id="KAL0416617.1"/>
    </source>
</evidence>
<protein>
    <recommendedName>
        <fullName evidence="2">Ty3-gypsy retrotransposon protein</fullName>
    </recommendedName>
</protein>
<dbReference type="EMBL" id="JACGWN010000012">
    <property type="protein sequence ID" value="KAL0416617.1"/>
    <property type="molecule type" value="Genomic_DNA"/>
</dbReference>
<accession>A0AAW2UIW5</accession>
<sequence length="111" mass="12809">MSITTSSIQQWQEMITKTIKTQYGKTTQNSPAYSKSYTKRLDALRMLMGYQPLELQQFEERSNPKEHIAHFTETCNNVGTNGNLLAKQFLRSLKGNAFNWYIDLEPKTING</sequence>
<proteinExistence type="predicted"/>
<organism evidence="1">
    <name type="scientific">Sesamum latifolium</name>
    <dbReference type="NCBI Taxonomy" id="2727402"/>
    <lineage>
        <taxon>Eukaryota</taxon>
        <taxon>Viridiplantae</taxon>
        <taxon>Streptophyta</taxon>
        <taxon>Embryophyta</taxon>
        <taxon>Tracheophyta</taxon>
        <taxon>Spermatophyta</taxon>
        <taxon>Magnoliopsida</taxon>
        <taxon>eudicotyledons</taxon>
        <taxon>Gunneridae</taxon>
        <taxon>Pentapetalae</taxon>
        <taxon>asterids</taxon>
        <taxon>lamiids</taxon>
        <taxon>Lamiales</taxon>
        <taxon>Pedaliaceae</taxon>
        <taxon>Sesamum</taxon>
    </lineage>
</organism>
<reference evidence="1" key="2">
    <citation type="journal article" date="2024" name="Plant">
        <title>Genomic evolution and insights into agronomic trait innovations of Sesamum species.</title>
        <authorList>
            <person name="Miao H."/>
            <person name="Wang L."/>
            <person name="Qu L."/>
            <person name="Liu H."/>
            <person name="Sun Y."/>
            <person name="Le M."/>
            <person name="Wang Q."/>
            <person name="Wei S."/>
            <person name="Zheng Y."/>
            <person name="Lin W."/>
            <person name="Duan Y."/>
            <person name="Cao H."/>
            <person name="Xiong S."/>
            <person name="Wang X."/>
            <person name="Wei L."/>
            <person name="Li C."/>
            <person name="Ma Q."/>
            <person name="Ju M."/>
            <person name="Zhao R."/>
            <person name="Li G."/>
            <person name="Mu C."/>
            <person name="Tian Q."/>
            <person name="Mei H."/>
            <person name="Zhang T."/>
            <person name="Gao T."/>
            <person name="Zhang H."/>
        </authorList>
    </citation>
    <scope>NUCLEOTIDE SEQUENCE</scope>
    <source>
        <strain evidence="1">KEN1</strain>
    </source>
</reference>
<comment type="caution">
    <text evidence="1">The sequence shown here is derived from an EMBL/GenBank/DDBJ whole genome shotgun (WGS) entry which is preliminary data.</text>
</comment>
<dbReference type="PANTHER" id="PTHR33437:SF2">
    <property type="entry name" value="OS06G0361200 PROTEIN"/>
    <property type="match status" value="1"/>
</dbReference>
<dbReference type="PANTHER" id="PTHR33437">
    <property type="entry name" value="OS06G0361200 PROTEIN"/>
    <property type="match status" value="1"/>
</dbReference>
<name>A0AAW2UIW5_9LAMI</name>